<comment type="cofactor">
    <cofactor evidence="2">
        <name>Zn(2+)</name>
        <dbReference type="ChEBI" id="CHEBI:29105"/>
    </cofactor>
</comment>
<evidence type="ECO:0000256" key="7">
    <source>
        <dbReference type="ARBA" id="ARBA00023235"/>
    </source>
</evidence>
<dbReference type="CDD" id="cd00398">
    <property type="entry name" value="Aldolase_II"/>
    <property type="match status" value="1"/>
</dbReference>
<dbReference type="EC" id="5.1.3.4" evidence="4 9"/>
<dbReference type="RefSeq" id="WP_191767899.1">
    <property type="nucleotide sequence ID" value="NZ_JACSRA010000006.1"/>
</dbReference>
<sequence>MLEDLKKKVYEANKLLPKYKLITFTWGNVSAIDRESGLIVIKPSGVEYDDMTADDMVVVDLEGKVVEGKLNPSSDTPTHVKLYKDFRNIGGVVHTHSRWATIFAQAGKGISAYGTTQADYFYGQIPCTRDMTKVEIENNYEYNTGVVISETFKGLNPNQMPAVLVKNHGPFTWGKDAFDAVHNAVVLEEVAMMAFNTEIITNSSVNSMPKSLLDKHFMRKHGPNAYYGQKNIEG</sequence>
<evidence type="ECO:0000256" key="5">
    <source>
        <dbReference type="ARBA" id="ARBA00022723"/>
    </source>
</evidence>
<evidence type="ECO:0000313" key="12">
    <source>
        <dbReference type="Proteomes" id="UP000627781"/>
    </source>
</evidence>
<gene>
    <name evidence="11" type="primary">araD</name>
    <name evidence="11" type="ORF">H9661_05490</name>
</gene>
<evidence type="ECO:0000256" key="9">
    <source>
        <dbReference type="NCBIfam" id="TIGR00760"/>
    </source>
</evidence>
<evidence type="ECO:0000256" key="8">
    <source>
        <dbReference type="ARBA" id="ARBA00023277"/>
    </source>
</evidence>
<comment type="caution">
    <text evidence="11">The sequence shown here is derived from an EMBL/GenBank/DDBJ whole genome shotgun (WGS) entry which is preliminary data.</text>
</comment>
<dbReference type="PANTHER" id="PTHR22789:SF8">
    <property type="entry name" value="L-RIBULOSE-5-PHOSPHATE 4-EPIMERASE SGBE"/>
    <property type="match status" value="1"/>
</dbReference>
<reference evidence="11 12" key="1">
    <citation type="submission" date="2020-08" db="EMBL/GenBank/DDBJ databases">
        <title>A Genomic Blueprint of the Chicken Gut Microbiome.</title>
        <authorList>
            <person name="Gilroy R."/>
            <person name="Ravi A."/>
            <person name="Getino M."/>
            <person name="Pursley I."/>
            <person name="Horton D.L."/>
            <person name="Alikhan N.-F."/>
            <person name="Baker D."/>
            <person name="Gharbi K."/>
            <person name="Hall N."/>
            <person name="Watson M."/>
            <person name="Adriaenssens E.M."/>
            <person name="Foster-Nyarko E."/>
            <person name="Jarju S."/>
            <person name="Secka A."/>
            <person name="Antonio M."/>
            <person name="Oren A."/>
            <person name="Chaudhuri R."/>
            <person name="La Ragione R.M."/>
            <person name="Hildebrand F."/>
            <person name="Pallen M.J."/>
        </authorList>
    </citation>
    <scope>NUCLEOTIDE SEQUENCE [LARGE SCALE GENOMIC DNA]</scope>
    <source>
        <strain evidence="11 12">Sa3CVN1</strain>
    </source>
</reference>
<evidence type="ECO:0000259" key="10">
    <source>
        <dbReference type="SMART" id="SM01007"/>
    </source>
</evidence>
<proteinExistence type="inferred from homology"/>
<dbReference type="InterPro" id="IPR050197">
    <property type="entry name" value="Aldolase_class_II_sugar_metab"/>
</dbReference>
<protein>
    <recommendedName>
        <fullName evidence="4 9">L-ribulose-5-phosphate 4-epimerase</fullName>
        <ecNumber evidence="4 9">5.1.3.4</ecNumber>
    </recommendedName>
</protein>
<name>A0ABR8PRR5_9CLOT</name>
<organism evidence="11 12">
    <name type="scientific">Clostridium cibarium</name>
    <dbReference type="NCBI Taxonomy" id="2762247"/>
    <lineage>
        <taxon>Bacteria</taxon>
        <taxon>Bacillati</taxon>
        <taxon>Bacillota</taxon>
        <taxon>Clostridia</taxon>
        <taxon>Eubacteriales</taxon>
        <taxon>Clostridiaceae</taxon>
        <taxon>Clostridium</taxon>
    </lineage>
</organism>
<dbReference type="EMBL" id="JACSRA010000006">
    <property type="protein sequence ID" value="MBD7910810.1"/>
    <property type="molecule type" value="Genomic_DNA"/>
</dbReference>
<evidence type="ECO:0000256" key="3">
    <source>
        <dbReference type="ARBA" id="ARBA00010037"/>
    </source>
</evidence>
<dbReference type="InterPro" id="IPR036409">
    <property type="entry name" value="Aldolase_II/adducin_N_sf"/>
</dbReference>
<dbReference type="InterPro" id="IPR004661">
    <property type="entry name" value="AraD"/>
</dbReference>
<keyword evidence="6" id="KW-0862">Zinc</keyword>
<dbReference type="SUPFAM" id="SSF53639">
    <property type="entry name" value="AraD/HMP-PK domain-like"/>
    <property type="match status" value="1"/>
</dbReference>
<dbReference type="SMART" id="SM01007">
    <property type="entry name" value="Aldolase_II"/>
    <property type="match status" value="1"/>
</dbReference>
<dbReference type="Proteomes" id="UP000627781">
    <property type="component" value="Unassembled WGS sequence"/>
</dbReference>
<keyword evidence="8" id="KW-0119">Carbohydrate metabolism</keyword>
<comment type="similarity">
    <text evidence="3">Belongs to the aldolase class II family. AraD/FucA subfamily.</text>
</comment>
<accession>A0ABR8PRR5</accession>
<evidence type="ECO:0000256" key="1">
    <source>
        <dbReference type="ARBA" id="ARBA00001726"/>
    </source>
</evidence>
<evidence type="ECO:0000313" key="11">
    <source>
        <dbReference type="EMBL" id="MBD7910810.1"/>
    </source>
</evidence>
<dbReference type="NCBIfam" id="NF006047">
    <property type="entry name" value="PRK08193.1"/>
    <property type="match status" value="1"/>
</dbReference>
<dbReference type="PANTHER" id="PTHR22789">
    <property type="entry name" value="FUCULOSE PHOSPHATE ALDOLASE"/>
    <property type="match status" value="1"/>
</dbReference>
<comment type="catalytic activity">
    <reaction evidence="1">
        <text>L-ribulose 5-phosphate = D-xylulose 5-phosphate</text>
        <dbReference type="Rhea" id="RHEA:22368"/>
        <dbReference type="ChEBI" id="CHEBI:57737"/>
        <dbReference type="ChEBI" id="CHEBI:58226"/>
        <dbReference type="EC" id="5.1.3.4"/>
    </reaction>
</comment>
<dbReference type="NCBIfam" id="TIGR00760">
    <property type="entry name" value="araD"/>
    <property type="match status" value="1"/>
</dbReference>
<dbReference type="Gene3D" id="3.40.225.10">
    <property type="entry name" value="Class II aldolase/adducin N-terminal domain"/>
    <property type="match status" value="1"/>
</dbReference>
<keyword evidence="5" id="KW-0479">Metal-binding</keyword>
<dbReference type="GO" id="GO:0008742">
    <property type="term" value="F:L-ribulose-phosphate 4-epimerase activity"/>
    <property type="evidence" value="ECO:0007669"/>
    <property type="project" value="UniProtKB-EC"/>
</dbReference>
<evidence type="ECO:0000256" key="6">
    <source>
        <dbReference type="ARBA" id="ARBA00022833"/>
    </source>
</evidence>
<evidence type="ECO:0000256" key="2">
    <source>
        <dbReference type="ARBA" id="ARBA00001947"/>
    </source>
</evidence>
<evidence type="ECO:0000256" key="4">
    <source>
        <dbReference type="ARBA" id="ARBA00013186"/>
    </source>
</evidence>
<keyword evidence="7 11" id="KW-0413">Isomerase</keyword>
<dbReference type="Pfam" id="PF00596">
    <property type="entry name" value="Aldolase_II"/>
    <property type="match status" value="1"/>
</dbReference>
<feature type="domain" description="Class II aldolase/adducin N-terminal" evidence="10">
    <location>
        <begin position="7"/>
        <end position="195"/>
    </location>
</feature>
<dbReference type="InterPro" id="IPR001303">
    <property type="entry name" value="Aldolase_II/adducin_N"/>
</dbReference>
<keyword evidence="12" id="KW-1185">Reference proteome</keyword>
<dbReference type="NCBIfam" id="NF009003">
    <property type="entry name" value="PRK12348.1"/>
    <property type="match status" value="1"/>
</dbReference>